<gene>
    <name evidence="3" type="primary">HAUS8</name>
</gene>
<reference evidence="3" key="1">
    <citation type="submission" date="2025-08" db="UniProtKB">
        <authorList>
            <consortium name="RefSeq"/>
        </authorList>
    </citation>
    <scope>IDENTIFICATION</scope>
</reference>
<dbReference type="RefSeq" id="XP_060038353.1">
    <property type="nucleotide sequence ID" value="XM_060182370.1"/>
</dbReference>
<organism evidence="2 3">
    <name type="scientific">Erinaceus europaeus</name>
    <name type="common">Western European hedgehog</name>
    <dbReference type="NCBI Taxonomy" id="9365"/>
    <lineage>
        <taxon>Eukaryota</taxon>
        <taxon>Metazoa</taxon>
        <taxon>Chordata</taxon>
        <taxon>Craniata</taxon>
        <taxon>Vertebrata</taxon>
        <taxon>Euteleostomi</taxon>
        <taxon>Mammalia</taxon>
        <taxon>Eutheria</taxon>
        <taxon>Laurasiatheria</taxon>
        <taxon>Eulipotyphla</taxon>
        <taxon>Erinaceidae</taxon>
        <taxon>Erinaceinae</taxon>
        <taxon>Erinaceus</taxon>
    </lineage>
</organism>
<dbReference type="Proteomes" id="UP001652624">
    <property type="component" value="Chromosome 23"/>
</dbReference>
<proteinExistence type="predicted"/>
<name>A0ABM3WP66_ERIEU</name>
<evidence type="ECO:0000313" key="3">
    <source>
        <dbReference type="RefSeq" id="XP_060038353.1"/>
    </source>
</evidence>
<protein>
    <submittedName>
        <fullName evidence="3">HAUS augmin-like complex subunit 8</fullName>
    </submittedName>
</protein>
<feature type="compositionally biased region" description="Gly residues" evidence="1">
    <location>
        <begin position="1"/>
        <end position="11"/>
    </location>
</feature>
<sequence length="357" mass="38365">MAESAGRGGAGKPPVGGPGTPGGTKPKVRRAQGGRVVESRYLQLERRGARKAPAADQTLRTSRVAEPGKKPAGPQRNRDPRDLHSTLLEGHGATPPDLDVSAINDRGLARRTPRPWPDRTVAGKPEGGSFSEPQRKEPDPDMMESQTLLFTLLTLKMENSLASLEAEAERRLLAACGERARLERRARELGRRRLLGRRARELDVALDVQVELLTPCVALSGRFAERYRGLAAALDSTRHELPVRGVHSSGDGRGLLDALQAELGTTRHLLAELGLGPEGHSSALALLAQLRAAAGDKDQELRRAWAQVLELSSEASQEAALLNQDAWESACGPGPARRWYFGPSDLHAVPAAPCASP</sequence>
<feature type="region of interest" description="Disordered" evidence="1">
    <location>
        <begin position="1"/>
        <end position="141"/>
    </location>
</feature>
<accession>A0ABM3WP66</accession>
<keyword evidence="2" id="KW-1185">Reference proteome</keyword>
<evidence type="ECO:0000256" key="1">
    <source>
        <dbReference type="SAM" id="MobiDB-lite"/>
    </source>
</evidence>
<evidence type="ECO:0000313" key="2">
    <source>
        <dbReference type="Proteomes" id="UP001652624"/>
    </source>
</evidence>
<dbReference type="GeneID" id="107523059"/>